<dbReference type="PANTHER" id="PTHR36503">
    <property type="entry name" value="BLR2520 PROTEIN"/>
    <property type="match status" value="1"/>
</dbReference>
<dbReference type="KEGG" id="ptx:ABW99_11740"/>
<dbReference type="Pfam" id="PF00903">
    <property type="entry name" value="Glyoxalase"/>
    <property type="match status" value="1"/>
</dbReference>
<organism evidence="2 3">
    <name type="scientific">Pandoraea thiooxydans</name>
    <dbReference type="NCBI Taxonomy" id="445709"/>
    <lineage>
        <taxon>Bacteria</taxon>
        <taxon>Pseudomonadati</taxon>
        <taxon>Pseudomonadota</taxon>
        <taxon>Betaproteobacteria</taxon>
        <taxon>Burkholderiales</taxon>
        <taxon>Burkholderiaceae</taxon>
        <taxon>Pandoraea</taxon>
    </lineage>
</organism>
<dbReference type="SUPFAM" id="SSF54593">
    <property type="entry name" value="Glyoxalase/Bleomycin resistance protein/Dihydroxybiphenyl dioxygenase"/>
    <property type="match status" value="1"/>
</dbReference>
<dbReference type="AlphaFoldDB" id="A0A0G3EP85"/>
<dbReference type="Gene3D" id="3.10.180.10">
    <property type="entry name" value="2,3-Dihydroxybiphenyl 1,2-Dioxygenase, domain 1"/>
    <property type="match status" value="2"/>
</dbReference>
<feature type="domain" description="VOC" evidence="1">
    <location>
        <begin position="15"/>
        <end position="124"/>
    </location>
</feature>
<evidence type="ECO:0000313" key="2">
    <source>
        <dbReference type="EMBL" id="AKJ68790.1"/>
    </source>
</evidence>
<dbReference type="PANTHER" id="PTHR36503:SF1">
    <property type="entry name" value="BLR2520 PROTEIN"/>
    <property type="match status" value="1"/>
</dbReference>
<proteinExistence type="predicted"/>
<gene>
    <name evidence="2" type="ORF">ABW99_11740</name>
</gene>
<dbReference type="PROSITE" id="PS51819">
    <property type="entry name" value="VOC"/>
    <property type="match status" value="2"/>
</dbReference>
<dbReference type="RefSeq" id="WP_047214666.1">
    <property type="nucleotide sequence ID" value="NZ_CP011568.3"/>
</dbReference>
<dbReference type="InterPro" id="IPR004360">
    <property type="entry name" value="Glyas_Fos-R_dOase_dom"/>
</dbReference>
<dbReference type="InterPro" id="IPR037523">
    <property type="entry name" value="VOC_core"/>
</dbReference>
<dbReference type="STRING" id="445709.ABW99_11740"/>
<dbReference type="Proteomes" id="UP000036700">
    <property type="component" value="Chromosome"/>
</dbReference>
<sequence>MRQESRFQAAAAVHSIDHFALNVPSLADAHRFFESFGLDVDPASGQIAGLELRAADGHRWARLLAASNKSLAYLCFNGYAADLPVLRTQVIAAGGTNISPALGDAGAGFWFHDPDGNLIQVRAGKKTSPDCKVPHVSAGAAADTRGACTRAEAPRVRPRRLSHVLLFTTDVLRAVAFYERALGLRLSDKSGDLIAFTHAPHGCDHHLVAFAKSSARGWHHSSWDVASVDMVGQGAAQMAAAGYARGWGTGRHVLGANYFHYVEDPWGSFCEYSADIDFISAGRDWPAGDFLPEDSLYLWGPPVPENFVRNTEV</sequence>
<keyword evidence="3" id="KW-1185">Reference proteome</keyword>
<protein>
    <submittedName>
        <fullName evidence="2">Metapyrocatechase</fullName>
    </submittedName>
</protein>
<dbReference type="OrthoDB" id="8676366at2"/>
<dbReference type="InterPro" id="IPR029068">
    <property type="entry name" value="Glyas_Bleomycin-R_OHBP_Dase"/>
</dbReference>
<name>A0A0G3EP85_9BURK</name>
<reference evidence="3" key="1">
    <citation type="submission" date="2015-06" db="EMBL/GenBank/DDBJ databases">
        <authorList>
            <person name="Lim Y.L."/>
            <person name="Ee R."/>
            <person name="Yong D."/>
            <person name="How K.Y."/>
            <person name="Yin W.F."/>
            <person name="Chan K.G."/>
        </authorList>
    </citation>
    <scope>NUCLEOTIDE SEQUENCE [LARGE SCALE GENOMIC DNA]</scope>
    <source>
        <strain evidence="3">DSM 25325</strain>
    </source>
</reference>
<dbReference type="PATRIC" id="fig|445709.3.peg.2495"/>
<feature type="domain" description="VOC" evidence="1">
    <location>
        <begin position="160"/>
        <end position="275"/>
    </location>
</feature>
<evidence type="ECO:0000259" key="1">
    <source>
        <dbReference type="PROSITE" id="PS51819"/>
    </source>
</evidence>
<accession>A0A0G3EP85</accession>
<dbReference type="EMBL" id="CP011568">
    <property type="protein sequence ID" value="AKJ68790.1"/>
    <property type="molecule type" value="Genomic_DNA"/>
</dbReference>
<evidence type="ECO:0000313" key="3">
    <source>
        <dbReference type="Proteomes" id="UP000036700"/>
    </source>
</evidence>